<feature type="transmembrane region" description="Helical" evidence="1">
    <location>
        <begin position="5"/>
        <end position="22"/>
    </location>
</feature>
<dbReference type="Pfam" id="PF18663">
    <property type="entry name" value="Pallilysin"/>
    <property type="match status" value="1"/>
</dbReference>
<evidence type="ECO:0000256" key="1">
    <source>
        <dbReference type="SAM" id="Phobius"/>
    </source>
</evidence>
<feature type="domain" description="Pallilysin beta barrel" evidence="2">
    <location>
        <begin position="248"/>
        <end position="364"/>
    </location>
</feature>
<proteinExistence type="predicted"/>
<evidence type="ECO:0000313" key="4">
    <source>
        <dbReference type="Proteomes" id="UP000014634"/>
    </source>
</evidence>
<evidence type="ECO:0000259" key="2">
    <source>
        <dbReference type="Pfam" id="PF18663"/>
    </source>
</evidence>
<keyword evidence="1" id="KW-0472">Membrane</keyword>
<name>A0AA87TEN5_TREMD</name>
<dbReference type="NCBIfam" id="NF033751">
    <property type="entry name" value="pallilysin_like"/>
    <property type="match status" value="1"/>
</dbReference>
<dbReference type="AlphaFoldDB" id="A0AA87TEN5"/>
<dbReference type="EMBL" id="ATFE01000012">
    <property type="protein sequence ID" value="EPF28411.1"/>
    <property type="molecule type" value="Genomic_DNA"/>
</dbReference>
<protein>
    <recommendedName>
        <fullName evidence="2">Pallilysin beta barrel domain-containing protein</fullName>
    </recommendedName>
</protein>
<organism evidence="3 4">
    <name type="scientific">Treponema medium ATCC 700293</name>
    <dbReference type="NCBI Taxonomy" id="1125700"/>
    <lineage>
        <taxon>Bacteria</taxon>
        <taxon>Pseudomonadati</taxon>
        <taxon>Spirochaetota</taxon>
        <taxon>Spirochaetia</taxon>
        <taxon>Spirochaetales</taxon>
        <taxon>Treponemataceae</taxon>
        <taxon>Treponema</taxon>
    </lineage>
</organism>
<reference evidence="3 4" key="1">
    <citation type="submission" date="2013-04" db="EMBL/GenBank/DDBJ databases">
        <title>The Genome Sequence of Treponema medium ATCC 700293.</title>
        <authorList>
            <consortium name="The Broad Institute Genomics Platform"/>
            <person name="Earl A."/>
            <person name="Ward D."/>
            <person name="Feldgarden M."/>
            <person name="Gevers D."/>
            <person name="Leonetti C."/>
            <person name="Blanton J.M."/>
            <person name="Dewhirst F.E."/>
            <person name="Izard J."/>
            <person name="Walker B."/>
            <person name="Young S."/>
            <person name="Zeng Q."/>
            <person name="Gargeya S."/>
            <person name="Fitzgerald M."/>
            <person name="Haas B."/>
            <person name="Abouelleil A."/>
            <person name="Allen A.W."/>
            <person name="Alvarado L."/>
            <person name="Arachchi H.M."/>
            <person name="Berlin A.M."/>
            <person name="Chapman S.B."/>
            <person name="Gainer-Dewar J."/>
            <person name="Goldberg J."/>
            <person name="Griggs A."/>
            <person name="Gujja S."/>
            <person name="Hansen M."/>
            <person name="Howarth C."/>
            <person name="Imamovic A."/>
            <person name="Ireland A."/>
            <person name="Larimer J."/>
            <person name="McCowan C."/>
            <person name="Murphy C."/>
            <person name="Pearson M."/>
            <person name="Poon T.W."/>
            <person name="Priest M."/>
            <person name="Roberts A."/>
            <person name="Saif S."/>
            <person name="Shea T."/>
            <person name="Sisk P."/>
            <person name="Sykes S."/>
            <person name="Wortman J."/>
            <person name="Nusbaum C."/>
            <person name="Birren B."/>
        </authorList>
    </citation>
    <scope>NUCLEOTIDE SEQUENCE [LARGE SCALE GENOMIC DNA]</scope>
    <source>
        <strain evidence="3 4">ATCC 700293</strain>
    </source>
</reference>
<evidence type="ECO:0000313" key="3">
    <source>
        <dbReference type="EMBL" id="EPF28411.1"/>
    </source>
</evidence>
<dbReference type="InterPro" id="IPR041037">
    <property type="entry name" value="Pallilysin"/>
</dbReference>
<dbReference type="RefSeq" id="WP_016523557.1">
    <property type="nucleotide sequence ID" value="NZ_KE332517.1"/>
</dbReference>
<accession>A0AA87TEN5</accession>
<keyword evidence="1" id="KW-0812">Transmembrane</keyword>
<sequence>MKKLFYILCIVAVIVIIGILAYQRIVRQRTQVIPQNAQTIIPVAPQSHQQEASVSEVIPENTQSVITLLSDEVLVEDIQADLNGDNKEDKIIAAKKLSDQFIYLFIFLQDNEAQTFTRAAEIKTEATHAKTLSVYTLMVQEYPYPIIAYNGMNADTMQVFGMYALEIDEDKIISVRSLAGIQAEGQIILKNEQDNSISDYTISAYYSDRDAPNTLNQIEKQYTWNAKKEFFVQTKEMKIPGKRIESQFLKKFQTGDAHSFQEFLDGLWYQPSAKRDQNRSIFFNRSENEIIFSVDNIQEVFTIDSITPRRFGIYFSTKNASISSIHRRINIELLGIDEVHIRVIDDIARLKIGVASNWDGSYRKISNTVREVQSNTTLDNIKKVLTADKKTWASAEGYSLSFSDNSYRLFQDTVQQSGWYTILQIKDNTVLQLKDTENNERFFNLILDNAGKRLSLIEVSVTLSGITPIGNSPLIFE</sequence>
<keyword evidence="1" id="KW-1133">Transmembrane helix</keyword>
<comment type="caution">
    <text evidence="3">The sequence shown here is derived from an EMBL/GenBank/DDBJ whole genome shotgun (WGS) entry which is preliminary data.</text>
</comment>
<dbReference type="Proteomes" id="UP000014634">
    <property type="component" value="Unassembled WGS sequence"/>
</dbReference>
<gene>
    <name evidence="3" type="ORF">HMPREF9195_01620</name>
</gene>